<feature type="transmembrane region" description="Helical" evidence="2">
    <location>
        <begin position="20"/>
        <end position="39"/>
    </location>
</feature>
<dbReference type="InterPro" id="IPR000700">
    <property type="entry name" value="PAS-assoc_C"/>
</dbReference>
<dbReference type="SUPFAM" id="SSF55785">
    <property type="entry name" value="PYP-like sensor domain (PAS domain)"/>
    <property type="match status" value="2"/>
</dbReference>
<feature type="transmembrane region" description="Helical" evidence="2">
    <location>
        <begin position="119"/>
        <end position="139"/>
    </location>
</feature>
<feature type="domain" description="PAC" evidence="4">
    <location>
        <begin position="479"/>
        <end position="532"/>
    </location>
</feature>
<feature type="transmembrane region" description="Helical" evidence="2">
    <location>
        <begin position="219"/>
        <end position="239"/>
    </location>
</feature>
<dbReference type="SUPFAM" id="SSF55073">
    <property type="entry name" value="Nucleotide cyclase"/>
    <property type="match status" value="1"/>
</dbReference>
<evidence type="ECO:0000259" key="5">
    <source>
        <dbReference type="PROSITE" id="PS50887"/>
    </source>
</evidence>
<sequence>MSHSTAAGLGGARGGRRGPLFWMSAATALFVLCIALPAAKVFSSPHQYLPLHTALEFISITVSAMVFALGWNLRDTERGSRLVWLGAVFLSVAVIDFGHTLVFEGMPDFIGASDREKAIGLWLAGRFVAVCGLFAVVFLRPGRWSGRRAAGVNAGMLALAALWWWLALAHQDLLPRTMIQGAGLTPLKIGVEYGLTAFHLLVAVLLYRRGRRDRDETLSWLAAATWVLGLAELFLTLYVEVSDVFNVLGHFYKVAAFMMIYRALFVSGVRGPHAALEGERALLRALIDSVPDQIAFKDTRGAYLGCNRAFSDCHGHPEHEILGCTDAEMARLGPWPPGGGATREPSATPERQEEWVVCRDGGRRLLDTMRIPFRALDGTLLGEIGISRDITDRRWIEEQLAASERRLSLALESASLGLWDWHVPSGWVSYDAQWAGMLGRAQNEIEPTLESWEGLVHPGDWPTIRASLEPHLRGDTARYACEHRLRHKDGHWVWVLASGSVIERDEEGAPVRVVGIHQDISARKALEERLVQQATSDPLTGLANRRYFDAALANELARVRRKVGQAAVVLLDLDHFKRINDRWGHAAGDAVLKHFTALVGARLRDSDMFARLGGEEFAILLPGVDLVGAFRTAERLRRMVADSPARGEFGEVQVTVSAGVATLRAGDAGPADALARADEALYRAKDSGRNRTVMERDDSAGPPSLAGEPARADAPGGGR</sequence>
<evidence type="ECO:0000313" key="6">
    <source>
        <dbReference type="EMBL" id="MFC5769542.1"/>
    </source>
</evidence>
<dbReference type="PANTHER" id="PTHR44757">
    <property type="entry name" value="DIGUANYLATE CYCLASE DGCP"/>
    <property type="match status" value="1"/>
</dbReference>
<evidence type="ECO:0000256" key="2">
    <source>
        <dbReference type="SAM" id="Phobius"/>
    </source>
</evidence>
<feature type="compositionally biased region" description="Basic and acidic residues" evidence="1">
    <location>
        <begin position="685"/>
        <end position="699"/>
    </location>
</feature>
<dbReference type="InterPro" id="IPR043128">
    <property type="entry name" value="Rev_trsase/Diguanyl_cyclase"/>
</dbReference>
<dbReference type="InterPro" id="IPR052155">
    <property type="entry name" value="Biofilm_reg_signaling"/>
</dbReference>
<gene>
    <name evidence="6" type="ORF">ACFPTN_09150</name>
</gene>
<name>A0ABW1AQW8_9RHOO</name>
<keyword evidence="7" id="KW-1185">Reference proteome</keyword>
<feature type="transmembrane region" description="Helical" evidence="2">
    <location>
        <begin position="51"/>
        <end position="70"/>
    </location>
</feature>
<feature type="domain" description="GGDEF" evidence="5">
    <location>
        <begin position="564"/>
        <end position="697"/>
    </location>
</feature>
<dbReference type="NCBIfam" id="TIGR00254">
    <property type="entry name" value="GGDEF"/>
    <property type="match status" value="1"/>
</dbReference>
<dbReference type="Gene3D" id="3.30.70.270">
    <property type="match status" value="1"/>
</dbReference>
<dbReference type="Pfam" id="PF08447">
    <property type="entry name" value="PAS_3"/>
    <property type="match status" value="1"/>
</dbReference>
<keyword evidence="2" id="KW-1133">Transmembrane helix</keyword>
<feature type="region of interest" description="Disordered" evidence="1">
    <location>
        <begin position="685"/>
        <end position="719"/>
    </location>
</feature>
<dbReference type="Proteomes" id="UP001595974">
    <property type="component" value="Unassembled WGS sequence"/>
</dbReference>
<feature type="transmembrane region" description="Helical" evidence="2">
    <location>
        <begin position="189"/>
        <end position="207"/>
    </location>
</feature>
<feature type="transmembrane region" description="Helical" evidence="2">
    <location>
        <begin position="151"/>
        <end position="169"/>
    </location>
</feature>
<dbReference type="PROSITE" id="PS50113">
    <property type="entry name" value="PAC"/>
    <property type="match status" value="2"/>
</dbReference>
<keyword evidence="2" id="KW-0812">Transmembrane</keyword>
<evidence type="ECO:0000259" key="4">
    <source>
        <dbReference type="PROSITE" id="PS50113"/>
    </source>
</evidence>
<dbReference type="InterPro" id="IPR000160">
    <property type="entry name" value="GGDEF_dom"/>
</dbReference>
<dbReference type="SMART" id="SM00267">
    <property type="entry name" value="GGDEF"/>
    <property type="match status" value="1"/>
</dbReference>
<evidence type="ECO:0000313" key="7">
    <source>
        <dbReference type="Proteomes" id="UP001595974"/>
    </source>
</evidence>
<dbReference type="InterPro" id="IPR000014">
    <property type="entry name" value="PAS"/>
</dbReference>
<organism evidence="6 7">
    <name type="scientific">Thauera sinica</name>
    <dbReference type="NCBI Taxonomy" id="2665146"/>
    <lineage>
        <taxon>Bacteria</taxon>
        <taxon>Pseudomonadati</taxon>
        <taxon>Pseudomonadota</taxon>
        <taxon>Betaproteobacteria</taxon>
        <taxon>Rhodocyclales</taxon>
        <taxon>Zoogloeaceae</taxon>
        <taxon>Thauera</taxon>
    </lineage>
</organism>
<dbReference type="PROSITE" id="PS50112">
    <property type="entry name" value="PAS"/>
    <property type="match status" value="1"/>
</dbReference>
<dbReference type="InterPro" id="IPR035965">
    <property type="entry name" value="PAS-like_dom_sf"/>
</dbReference>
<dbReference type="PROSITE" id="PS50887">
    <property type="entry name" value="GGDEF"/>
    <property type="match status" value="1"/>
</dbReference>
<dbReference type="PANTHER" id="PTHR44757:SF2">
    <property type="entry name" value="BIOFILM ARCHITECTURE MAINTENANCE PROTEIN MBAA"/>
    <property type="match status" value="1"/>
</dbReference>
<dbReference type="InterPro" id="IPR001610">
    <property type="entry name" value="PAC"/>
</dbReference>
<dbReference type="RefSeq" id="WP_232516589.1">
    <property type="nucleotide sequence ID" value="NZ_JBHSOG010000030.1"/>
</dbReference>
<feature type="domain" description="PAC" evidence="4">
    <location>
        <begin position="350"/>
        <end position="402"/>
    </location>
</feature>
<evidence type="ECO:0000256" key="1">
    <source>
        <dbReference type="SAM" id="MobiDB-lite"/>
    </source>
</evidence>
<protein>
    <submittedName>
        <fullName evidence="6">MASE3 domain-containing protein</fullName>
    </submittedName>
</protein>
<dbReference type="InterPro" id="IPR013655">
    <property type="entry name" value="PAS_fold_3"/>
</dbReference>
<proteinExistence type="predicted"/>
<comment type="caution">
    <text evidence="6">The sequence shown here is derived from an EMBL/GenBank/DDBJ whole genome shotgun (WGS) entry which is preliminary data.</text>
</comment>
<evidence type="ECO:0000259" key="3">
    <source>
        <dbReference type="PROSITE" id="PS50112"/>
    </source>
</evidence>
<keyword evidence="2" id="KW-0472">Membrane</keyword>
<dbReference type="CDD" id="cd00130">
    <property type="entry name" value="PAS"/>
    <property type="match status" value="1"/>
</dbReference>
<dbReference type="EMBL" id="JBHSOG010000030">
    <property type="protein sequence ID" value="MFC5769542.1"/>
    <property type="molecule type" value="Genomic_DNA"/>
</dbReference>
<dbReference type="Pfam" id="PF17159">
    <property type="entry name" value="MASE3"/>
    <property type="match status" value="1"/>
</dbReference>
<accession>A0ABW1AQW8</accession>
<dbReference type="Gene3D" id="3.30.450.20">
    <property type="entry name" value="PAS domain"/>
    <property type="match status" value="2"/>
</dbReference>
<feature type="transmembrane region" description="Helical" evidence="2">
    <location>
        <begin position="82"/>
        <end position="99"/>
    </location>
</feature>
<dbReference type="InterPro" id="IPR029787">
    <property type="entry name" value="Nucleotide_cyclase"/>
</dbReference>
<feature type="domain" description="PAS" evidence="3">
    <location>
        <begin position="279"/>
        <end position="323"/>
    </location>
</feature>
<reference evidence="7" key="1">
    <citation type="journal article" date="2019" name="Int. J. Syst. Evol. Microbiol.">
        <title>The Global Catalogue of Microorganisms (GCM) 10K type strain sequencing project: providing services to taxonomists for standard genome sequencing and annotation.</title>
        <authorList>
            <consortium name="The Broad Institute Genomics Platform"/>
            <consortium name="The Broad Institute Genome Sequencing Center for Infectious Disease"/>
            <person name="Wu L."/>
            <person name="Ma J."/>
        </authorList>
    </citation>
    <scope>NUCLEOTIDE SEQUENCE [LARGE SCALE GENOMIC DNA]</scope>
    <source>
        <strain evidence="7">SHR3</strain>
    </source>
</reference>
<dbReference type="Pfam" id="PF00990">
    <property type="entry name" value="GGDEF"/>
    <property type="match status" value="1"/>
</dbReference>
<dbReference type="InterPro" id="IPR033425">
    <property type="entry name" value="MASE3"/>
</dbReference>
<dbReference type="SMART" id="SM00086">
    <property type="entry name" value="PAC"/>
    <property type="match status" value="2"/>
</dbReference>
<dbReference type="NCBIfam" id="TIGR00229">
    <property type="entry name" value="sensory_box"/>
    <property type="match status" value="2"/>
</dbReference>
<dbReference type="CDD" id="cd01949">
    <property type="entry name" value="GGDEF"/>
    <property type="match status" value="1"/>
</dbReference>
<dbReference type="InterPro" id="IPR013656">
    <property type="entry name" value="PAS_4"/>
</dbReference>
<dbReference type="Pfam" id="PF08448">
    <property type="entry name" value="PAS_4"/>
    <property type="match status" value="1"/>
</dbReference>